<dbReference type="SUPFAM" id="SSF144010">
    <property type="entry name" value="CofE-like"/>
    <property type="match status" value="1"/>
</dbReference>
<accession>A0A506UEW1</accession>
<dbReference type="PANTHER" id="PTHR47917:SF1">
    <property type="entry name" value="COENZYME F420:L-GLUTAMATE LIGASE"/>
    <property type="match status" value="1"/>
</dbReference>
<dbReference type="GO" id="GO:0052618">
    <property type="term" value="F:coenzyme F420-0:L-glutamate ligase activity"/>
    <property type="evidence" value="ECO:0007669"/>
    <property type="project" value="UniProtKB-EC"/>
</dbReference>
<dbReference type="InterPro" id="IPR002847">
    <property type="entry name" value="F420-0_gamma-glut_ligase-dom"/>
</dbReference>
<evidence type="ECO:0000256" key="3">
    <source>
        <dbReference type="ARBA" id="ARBA00022741"/>
    </source>
</evidence>
<dbReference type="Gene3D" id="3.90.1660.10">
    <property type="entry name" value="CofE-like domain"/>
    <property type="match status" value="1"/>
</dbReference>
<dbReference type="GO" id="GO:0046872">
    <property type="term" value="F:metal ion binding"/>
    <property type="evidence" value="ECO:0007669"/>
    <property type="project" value="UniProtKB-KW"/>
</dbReference>
<dbReference type="OrthoDB" id="9788295at2"/>
<dbReference type="Pfam" id="PF01996">
    <property type="entry name" value="F420_ligase"/>
    <property type="match status" value="1"/>
</dbReference>
<keyword evidence="4" id="KW-0460">Magnesium</keyword>
<dbReference type="EC" id="6.3.2.31" evidence="9"/>
<sequence length="254" mass="26531">MSTPLTLTPIDGLPLIKKGDDLAALLIAAMAEDKLEPKAGDVLVLAQKIVSKAEGRAVKLCDVTPGPQAQELAAAIGKDARMVELILGESRRVVRTGPNLLIVENRNGLIMANAGIDRSNVAENAEEIALLLPLDPDASAARLRTALSDHFGMAIAVLINDSFGRPWRRGTAGTAIGAAGLPALIDMRGEPDLFGTPLQHTEIAFGDEIAAAASLLMGQAAEGRPAVLISGLSWQADANPASTLQRPAGQDLFR</sequence>
<keyword evidence="5" id="KW-0630">Potassium</keyword>
<protein>
    <submittedName>
        <fullName evidence="9">Coenzyme F420-0:L-glutamate ligase</fullName>
        <ecNumber evidence="9">6.3.2.31</ecNumber>
    </submittedName>
</protein>
<name>A0A506UEW1_9HYPH</name>
<evidence type="ECO:0000256" key="5">
    <source>
        <dbReference type="ARBA" id="ARBA00022958"/>
    </source>
</evidence>
<keyword evidence="1 9" id="KW-0436">Ligase</keyword>
<evidence type="ECO:0000256" key="1">
    <source>
        <dbReference type="ARBA" id="ARBA00022598"/>
    </source>
</evidence>
<evidence type="ECO:0000256" key="7">
    <source>
        <dbReference type="ARBA" id="ARBA00023211"/>
    </source>
</evidence>
<organism evidence="9 10">
    <name type="scientific">Martelella alba</name>
    <dbReference type="NCBI Taxonomy" id="2590451"/>
    <lineage>
        <taxon>Bacteria</taxon>
        <taxon>Pseudomonadati</taxon>
        <taxon>Pseudomonadota</taxon>
        <taxon>Alphaproteobacteria</taxon>
        <taxon>Hyphomicrobiales</taxon>
        <taxon>Aurantimonadaceae</taxon>
        <taxon>Martelella</taxon>
    </lineage>
</organism>
<dbReference type="PANTHER" id="PTHR47917">
    <property type="match status" value="1"/>
</dbReference>
<keyword evidence="2" id="KW-0479">Metal-binding</keyword>
<feature type="domain" description="Coenzyme F420:L-glutamate ligase-like" evidence="8">
    <location>
        <begin position="13"/>
        <end position="231"/>
    </location>
</feature>
<dbReference type="Gene3D" id="3.30.1330.100">
    <property type="entry name" value="CofE-like"/>
    <property type="match status" value="1"/>
</dbReference>
<keyword evidence="6" id="KW-0342">GTP-binding</keyword>
<dbReference type="Proteomes" id="UP000318801">
    <property type="component" value="Unassembled WGS sequence"/>
</dbReference>
<dbReference type="InterPro" id="IPR008225">
    <property type="entry name" value="F420-0_g-glutamyl_ligase"/>
</dbReference>
<evidence type="ECO:0000256" key="4">
    <source>
        <dbReference type="ARBA" id="ARBA00022842"/>
    </source>
</evidence>
<evidence type="ECO:0000256" key="2">
    <source>
        <dbReference type="ARBA" id="ARBA00022723"/>
    </source>
</evidence>
<dbReference type="AlphaFoldDB" id="A0A506UEW1"/>
<reference evidence="9 10" key="1">
    <citation type="submission" date="2019-06" db="EMBL/GenBank/DDBJ databases">
        <authorList>
            <person name="Li M."/>
        </authorList>
    </citation>
    <scope>NUCLEOTIDE SEQUENCE [LARGE SCALE GENOMIC DNA]</scope>
    <source>
        <strain evidence="9 10">BGMRC2036</strain>
    </source>
</reference>
<dbReference type="EMBL" id="VHLG01000002">
    <property type="protein sequence ID" value="TPW32248.1"/>
    <property type="molecule type" value="Genomic_DNA"/>
</dbReference>
<evidence type="ECO:0000256" key="6">
    <source>
        <dbReference type="ARBA" id="ARBA00023134"/>
    </source>
</evidence>
<dbReference type="NCBIfam" id="TIGR01916">
    <property type="entry name" value="F420_cofE"/>
    <property type="match status" value="1"/>
</dbReference>
<keyword evidence="7" id="KW-0464">Manganese</keyword>
<evidence type="ECO:0000313" key="10">
    <source>
        <dbReference type="Proteomes" id="UP000318801"/>
    </source>
</evidence>
<gene>
    <name evidence="9" type="primary">cofE</name>
    <name evidence="9" type="ORF">FJU08_04370</name>
</gene>
<evidence type="ECO:0000259" key="8">
    <source>
        <dbReference type="Pfam" id="PF01996"/>
    </source>
</evidence>
<proteinExistence type="predicted"/>
<keyword evidence="10" id="KW-1185">Reference proteome</keyword>
<dbReference type="GO" id="GO:0005525">
    <property type="term" value="F:GTP binding"/>
    <property type="evidence" value="ECO:0007669"/>
    <property type="project" value="UniProtKB-KW"/>
</dbReference>
<evidence type="ECO:0000313" key="9">
    <source>
        <dbReference type="EMBL" id="TPW32248.1"/>
    </source>
</evidence>
<dbReference type="RefSeq" id="WP_141147759.1">
    <property type="nucleotide sequence ID" value="NZ_VHLG01000002.1"/>
</dbReference>
<comment type="caution">
    <text evidence="9">The sequence shown here is derived from an EMBL/GenBank/DDBJ whole genome shotgun (WGS) entry which is preliminary data.</text>
</comment>
<keyword evidence="3" id="KW-0547">Nucleotide-binding</keyword>